<dbReference type="Proteomes" id="UP000708148">
    <property type="component" value="Unassembled WGS sequence"/>
</dbReference>
<dbReference type="PANTHER" id="PTHR46463:SF10">
    <property type="entry name" value="OS01G0926200 PROTEIN"/>
    <property type="match status" value="1"/>
</dbReference>
<evidence type="ECO:0000256" key="5">
    <source>
        <dbReference type="ARBA" id="ARBA00022771"/>
    </source>
</evidence>
<evidence type="ECO:0000259" key="10">
    <source>
        <dbReference type="PROSITE" id="PS50089"/>
    </source>
</evidence>
<name>A0A8S1IW56_9CHLO</name>
<dbReference type="Gene3D" id="3.30.40.10">
    <property type="entry name" value="Zinc/RING finger domain, C3HC4 (zinc finger)"/>
    <property type="match status" value="1"/>
</dbReference>
<sequence length="192" mass="20343">MDTPHGARPCDPEEDLCCGCLPPALLPRWMRTGLAPAGSPTYAPPLVVSPNDSFGSPGQGASEDELGRLLNPAAGRPVGKLVPARVARELEGVAQSGGNGSGKHKHRSGKGGKSGESRRLGGRASNSERGPGATDDDDDDICPTCLEPYPADNPKIFAACGHHFHLSCIYEWLERSRTCPVCLKPMKFEEQS</sequence>
<dbReference type="EMBL" id="CAJHUC010000807">
    <property type="protein sequence ID" value="CAD7698308.1"/>
    <property type="molecule type" value="Genomic_DNA"/>
</dbReference>
<evidence type="ECO:0000256" key="9">
    <source>
        <dbReference type="SAM" id="MobiDB-lite"/>
    </source>
</evidence>
<reference evidence="11" key="1">
    <citation type="submission" date="2020-12" db="EMBL/GenBank/DDBJ databases">
        <authorList>
            <person name="Iha C."/>
        </authorList>
    </citation>
    <scope>NUCLEOTIDE SEQUENCE</scope>
</reference>
<comment type="catalytic activity">
    <reaction evidence="1">
        <text>S-ubiquitinyl-[E2 ubiquitin-conjugating enzyme]-L-cysteine + [acceptor protein]-L-lysine = [E2 ubiquitin-conjugating enzyme]-L-cysteine + N(6)-ubiquitinyl-[acceptor protein]-L-lysine.</text>
        <dbReference type="EC" id="2.3.2.27"/>
    </reaction>
</comment>
<dbReference type="SUPFAM" id="SSF57850">
    <property type="entry name" value="RING/U-box"/>
    <property type="match status" value="1"/>
</dbReference>
<organism evidence="11 12">
    <name type="scientific">Ostreobium quekettii</name>
    <dbReference type="NCBI Taxonomy" id="121088"/>
    <lineage>
        <taxon>Eukaryota</taxon>
        <taxon>Viridiplantae</taxon>
        <taxon>Chlorophyta</taxon>
        <taxon>core chlorophytes</taxon>
        <taxon>Ulvophyceae</taxon>
        <taxon>TCBD clade</taxon>
        <taxon>Bryopsidales</taxon>
        <taxon>Ostreobineae</taxon>
        <taxon>Ostreobiaceae</taxon>
        <taxon>Ostreobium</taxon>
    </lineage>
</organism>
<keyword evidence="7" id="KW-0862">Zinc</keyword>
<dbReference type="Pfam" id="PF13639">
    <property type="entry name" value="zf-RING_2"/>
    <property type="match status" value="1"/>
</dbReference>
<comment type="caution">
    <text evidence="11">The sequence shown here is derived from an EMBL/GenBank/DDBJ whole genome shotgun (WGS) entry which is preliminary data.</text>
</comment>
<feature type="region of interest" description="Disordered" evidence="9">
    <location>
        <begin position="33"/>
        <end position="67"/>
    </location>
</feature>
<accession>A0A8S1IW56</accession>
<gene>
    <name evidence="11" type="ORF">OSTQU699_LOCUS3669</name>
</gene>
<evidence type="ECO:0000256" key="3">
    <source>
        <dbReference type="ARBA" id="ARBA00022679"/>
    </source>
</evidence>
<dbReference type="InterPro" id="IPR013083">
    <property type="entry name" value="Znf_RING/FYVE/PHD"/>
</dbReference>
<evidence type="ECO:0000256" key="4">
    <source>
        <dbReference type="ARBA" id="ARBA00022723"/>
    </source>
</evidence>
<dbReference type="GO" id="GO:0061630">
    <property type="term" value="F:ubiquitin protein ligase activity"/>
    <property type="evidence" value="ECO:0007669"/>
    <property type="project" value="UniProtKB-EC"/>
</dbReference>
<evidence type="ECO:0000256" key="1">
    <source>
        <dbReference type="ARBA" id="ARBA00000900"/>
    </source>
</evidence>
<dbReference type="EC" id="2.3.2.27" evidence="2"/>
<protein>
    <recommendedName>
        <fullName evidence="2">RING-type E3 ubiquitin transferase</fullName>
        <ecNumber evidence="2">2.3.2.27</ecNumber>
    </recommendedName>
</protein>
<keyword evidence="4" id="KW-0479">Metal-binding</keyword>
<evidence type="ECO:0000256" key="7">
    <source>
        <dbReference type="ARBA" id="ARBA00022833"/>
    </source>
</evidence>
<evidence type="ECO:0000256" key="6">
    <source>
        <dbReference type="ARBA" id="ARBA00022786"/>
    </source>
</evidence>
<dbReference type="PROSITE" id="PS50089">
    <property type="entry name" value="ZF_RING_2"/>
    <property type="match status" value="1"/>
</dbReference>
<dbReference type="SMART" id="SM00184">
    <property type="entry name" value="RING"/>
    <property type="match status" value="1"/>
</dbReference>
<keyword evidence="12" id="KW-1185">Reference proteome</keyword>
<feature type="domain" description="RING-type" evidence="10">
    <location>
        <begin position="142"/>
        <end position="182"/>
    </location>
</feature>
<keyword evidence="3" id="KW-0808">Transferase</keyword>
<evidence type="ECO:0000256" key="8">
    <source>
        <dbReference type="PROSITE-ProRule" id="PRU00175"/>
    </source>
</evidence>
<dbReference type="AlphaFoldDB" id="A0A8S1IW56"/>
<evidence type="ECO:0000313" key="11">
    <source>
        <dbReference type="EMBL" id="CAD7698308.1"/>
    </source>
</evidence>
<evidence type="ECO:0000256" key="2">
    <source>
        <dbReference type="ARBA" id="ARBA00012483"/>
    </source>
</evidence>
<evidence type="ECO:0000313" key="12">
    <source>
        <dbReference type="Proteomes" id="UP000708148"/>
    </source>
</evidence>
<dbReference type="GO" id="GO:0008270">
    <property type="term" value="F:zinc ion binding"/>
    <property type="evidence" value="ECO:0007669"/>
    <property type="project" value="UniProtKB-KW"/>
</dbReference>
<keyword evidence="5 8" id="KW-0863">Zinc-finger</keyword>
<keyword evidence="6" id="KW-0833">Ubl conjugation pathway</keyword>
<dbReference type="PANTHER" id="PTHR46463">
    <property type="entry name" value="ZINC FINGER, RING/FYVE/PHD-TYPE"/>
    <property type="match status" value="1"/>
</dbReference>
<dbReference type="InterPro" id="IPR001841">
    <property type="entry name" value="Znf_RING"/>
</dbReference>
<feature type="region of interest" description="Disordered" evidence="9">
    <location>
        <begin position="89"/>
        <end position="140"/>
    </location>
</feature>
<proteinExistence type="predicted"/>
<dbReference type="OrthoDB" id="8062037at2759"/>